<evidence type="ECO:0000313" key="3">
    <source>
        <dbReference type="EMBL" id="KUM86370.1"/>
    </source>
</evidence>
<sequence>MNESSPVPARSGVPLTDDQAASEAARIIADAYRPAPAVPTSYRDTSPLPAHGDMPPVVQPGVPPMSQRAVDASRLMLTAGLATVPPGLIAIGVLVASRQADPTVIGMICAAPAAVAVPVLALARLFRRIGEAAPDEHHHHYSGSVRQEHTTTHTRGLFARTHNDHRR</sequence>
<feature type="transmembrane region" description="Helical" evidence="2">
    <location>
        <begin position="75"/>
        <end position="97"/>
    </location>
</feature>
<evidence type="ECO:0000313" key="4">
    <source>
        <dbReference type="Proteomes" id="UP000053039"/>
    </source>
</evidence>
<feature type="region of interest" description="Disordered" evidence="1">
    <location>
        <begin position="135"/>
        <end position="167"/>
    </location>
</feature>
<accession>A0A101N4H9</accession>
<dbReference type="OrthoDB" id="4158356at2"/>
<proteinExistence type="predicted"/>
<evidence type="ECO:0000256" key="1">
    <source>
        <dbReference type="SAM" id="MobiDB-lite"/>
    </source>
</evidence>
<keyword evidence="2" id="KW-0812">Transmembrane</keyword>
<name>A0A101N4H9_9ACTN</name>
<keyword evidence="2" id="KW-1133">Transmembrane helix</keyword>
<dbReference type="Proteomes" id="UP000053039">
    <property type="component" value="Unassembled WGS sequence"/>
</dbReference>
<gene>
    <name evidence="3" type="ORF">AQI94_21875</name>
</gene>
<organism evidence="3 4">
    <name type="scientific">Streptomyces pseudovenezuelae</name>
    <dbReference type="NCBI Taxonomy" id="67350"/>
    <lineage>
        <taxon>Bacteria</taxon>
        <taxon>Bacillati</taxon>
        <taxon>Actinomycetota</taxon>
        <taxon>Actinomycetes</taxon>
        <taxon>Kitasatosporales</taxon>
        <taxon>Streptomycetaceae</taxon>
        <taxon>Streptomyces</taxon>
        <taxon>Streptomyces aurantiacus group</taxon>
    </lineage>
</organism>
<feature type="transmembrane region" description="Helical" evidence="2">
    <location>
        <begin position="103"/>
        <end position="123"/>
    </location>
</feature>
<protein>
    <submittedName>
        <fullName evidence="3">Uncharacterized protein</fullName>
    </submittedName>
</protein>
<dbReference type="AlphaFoldDB" id="A0A101N4H9"/>
<reference evidence="3 4" key="1">
    <citation type="submission" date="2015-10" db="EMBL/GenBank/DDBJ databases">
        <title>Draft genome sequence of Streptomyces pseudovenezuelae DSM 40212, type strain for the species Streptomyces pseudovenezuelae.</title>
        <authorList>
            <person name="Ruckert C."/>
            <person name="Winkler A."/>
            <person name="Kalinowski J."/>
            <person name="Kampfer P."/>
            <person name="Glaeser S."/>
        </authorList>
    </citation>
    <scope>NUCLEOTIDE SEQUENCE [LARGE SCALE GENOMIC DNA]</scope>
    <source>
        <strain evidence="3 4">DSM 40212</strain>
    </source>
</reference>
<dbReference type="EMBL" id="LMWM01000024">
    <property type="protein sequence ID" value="KUM86370.1"/>
    <property type="molecule type" value="Genomic_DNA"/>
</dbReference>
<keyword evidence="2" id="KW-0472">Membrane</keyword>
<comment type="caution">
    <text evidence="3">The sequence shown here is derived from an EMBL/GenBank/DDBJ whole genome shotgun (WGS) entry which is preliminary data.</text>
</comment>
<dbReference type="RefSeq" id="WP_031037179.1">
    <property type="nucleotide sequence ID" value="NZ_KQ948148.1"/>
</dbReference>
<evidence type="ECO:0000256" key="2">
    <source>
        <dbReference type="SAM" id="Phobius"/>
    </source>
</evidence>
<feature type="region of interest" description="Disordered" evidence="1">
    <location>
        <begin position="1"/>
        <end position="20"/>
    </location>
</feature>